<dbReference type="AlphaFoldDB" id="A0A4Z2GM19"/>
<comment type="caution">
    <text evidence="2">The sequence shown here is derived from an EMBL/GenBank/DDBJ whole genome shotgun (WGS) entry which is preliminary data.</text>
</comment>
<evidence type="ECO:0000256" key="1">
    <source>
        <dbReference type="SAM" id="MobiDB-lite"/>
    </source>
</evidence>
<feature type="compositionally biased region" description="Basic and acidic residues" evidence="1">
    <location>
        <begin position="1"/>
        <end position="13"/>
    </location>
</feature>
<organism evidence="2 3">
    <name type="scientific">Liparis tanakae</name>
    <name type="common">Tanaka's snailfish</name>
    <dbReference type="NCBI Taxonomy" id="230148"/>
    <lineage>
        <taxon>Eukaryota</taxon>
        <taxon>Metazoa</taxon>
        <taxon>Chordata</taxon>
        <taxon>Craniata</taxon>
        <taxon>Vertebrata</taxon>
        <taxon>Euteleostomi</taxon>
        <taxon>Actinopterygii</taxon>
        <taxon>Neopterygii</taxon>
        <taxon>Teleostei</taxon>
        <taxon>Neoteleostei</taxon>
        <taxon>Acanthomorphata</taxon>
        <taxon>Eupercaria</taxon>
        <taxon>Perciformes</taxon>
        <taxon>Cottioidei</taxon>
        <taxon>Cottales</taxon>
        <taxon>Liparidae</taxon>
        <taxon>Liparis</taxon>
    </lineage>
</organism>
<gene>
    <name evidence="2" type="ORF">EYF80_035259</name>
</gene>
<evidence type="ECO:0000313" key="2">
    <source>
        <dbReference type="EMBL" id="TNN54556.1"/>
    </source>
</evidence>
<reference evidence="2 3" key="1">
    <citation type="submission" date="2019-03" db="EMBL/GenBank/DDBJ databases">
        <title>First draft genome of Liparis tanakae, snailfish: a comprehensive survey of snailfish specific genes.</title>
        <authorList>
            <person name="Kim W."/>
            <person name="Song I."/>
            <person name="Jeong J.-H."/>
            <person name="Kim D."/>
            <person name="Kim S."/>
            <person name="Ryu S."/>
            <person name="Song J.Y."/>
            <person name="Lee S.K."/>
        </authorList>
    </citation>
    <scope>NUCLEOTIDE SEQUENCE [LARGE SCALE GENOMIC DNA]</scope>
    <source>
        <tissue evidence="2">Muscle</tissue>
    </source>
</reference>
<dbReference type="Proteomes" id="UP000314294">
    <property type="component" value="Unassembled WGS sequence"/>
</dbReference>
<name>A0A4Z2GM19_9TELE</name>
<proteinExistence type="predicted"/>
<dbReference type="EMBL" id="SRLO01000481">
    <property type="protein sequence ID" value="TNN54556.1"/>
    <property type="molecule type" value="Genomic_DNA"/>
</dbReference>
<sequence>MREEQKEKEEWKQRSCRHKTQRTRPERCAAQPGLDSPNHVVFSLLLGPKRRRARAQLKTACSEALVEFVCGSTPDANVLTRTSTRRSFISMLYVLAR</sequence>
<evidence type="ECO:0000313" key="3">
    <source>
        <dbReference type="Proteomes" id="UP000314294"/>
    </source>
</evidence>
<accession>A0A4Z2GM19</accession>
<protein>
    <submittedName>
        <fullName evidence="2">Uncharacterized protein</fullName>
    </submittedName>
</protein>
<keyword evidence="3" id="KW-1185">Reference proteome</keyword>
<feature type="region of interest" description="Disordered" evidence="1">
    <location>
        <begin position="1"/>
        <end position="32"/>
    </location>
</feature>